<dbReference type="PROSITE" id="PS50885">
    <property type="entry name" value="HAMP"/>
    <property type="match status" value="1"/>
</dbReference>
<dbReference type="PANTHER" id="PTHR43711:SF26">
    <property type="entry name" value="SENSOR HISTIDINE KINASE RCSC"/>
    <property type="match status" value="1"/>
</dbReference>
<dbReference type="InterPro" id="IPR005467">
    <property type="entry name" value="His_kinase_dom"/>
</dbReference>
<evidence type="ECO:0000256" key="2">
    <source>
        <dbReference type="ARBA" id="ARBA00004370"/>
    </source>
</evidence>
<dbReference type="EC" id="2.7.13.3" evidence="3"/>
<keyword evidence="8 9" id="KW-0472">Membrane</keyword>
<evidence type="ECO:0000313" key="13">
    <source>
        <dbReference type="Proteomes" id="UP000824214"/>
    </source>
</evidence>
<dbReference type="InterPro" id="IPR036097">
    <property type="entry name" value="HisK_dim/P_sf"/>
</dbReference>
<sequence length="369" mass="41174">MSGKEKRCRRRNWLFALRRYLTFFVLMAFIITCCMLLFLNTITRVTGLEFSQEYVEAAAKVTFLNILLLALLCTLIDGLRRKWMVGRPVRKIIKAAEQITQGDFSARVPDLHSLDAGDGFGEIGDCFNKMAQELSGTETLRTDFIANVSHELKTPLAVIQNYGTMLQQPGLSEEKRLEYAKAVTDASRRLANLITNILKLNKLENQQIFPQAETYDLGEQLCQCLLTFENAWEEKDLDIQTDIQENVLVEADSELLSLVWNNLFSNAVKFTEPGGTLSLTLEAQEDLAVVRVGDTGCGIPPEVGKHIFEKFYQGDSSHATQGNGLGLALVKRVMDIVGGDISVESQVGVGSVFTVKLRRKRDGLEETAP</sequence>
<feature type="transmembrane region" description="Helical" evidence="9">
    <location>
        <begin position="62"/>
        <end position="80"/>
    </location>
</feature>
<dbReference type="Pfam" id="PF00512">
    <property type="entry name" value="HisKA"/>
    <property type="match status" value="1"/>
</dbReference>
<dbReference type="Pfam" id="PF00672">
    <property type="entry name" value="HAMP"/>
    <property type="match status" value="1"/>
</dbReference>
<dbReference type="Pfam" id="PF02518">
    <property type="entry name" value="HATPase_c"/>
    <property type="match status" value="1"/>
</dbReference>
<dbReference type="SMART" id="SM00304">
    <property type="entry name" value="HAMP"/>
    <property type="match status" value="1"/>
</dbReference>
<keyword evidence="6 12" id="KW-0418">Kinase</keyword>
<gene>
    <name evidence="12" type="ORF">H9942_02100</name>
</gene>
<keyword evidence="5" id="KW-0808">Transferase</keyword>
<evidence type="ECO:0000256" key="1">
    <source>
        <dbReference type="ARBA" id="ARBA00000085"/>
    </source>
</evidence>
<dbReference type="Gene3D" id="6.10.340.10">
    <property type="match status" value="1"/>
</dbReference>
<evidence type="ECO:0000256" key="3">
    <source>
        <dbReference type="ARBA" id="ARBA00012438"/>
    </source>
</evidence>
<keyword evidence="9" id="KW-1133">Transmembrane helix</keyword>
<comment type="subcellular location">
    <subcellularLocation>
        <location evidence="2">Membrane</location>
    </subcellularLocation>
</comment>
<organism evidence="12 13">
    <name type="scientific">Candidatus Acutalibacter ornithocaccae</name>
    <dbReference type="NCBI Taxonomy" id="2838416"/>
    <lineage>
        <taxon>Bacteria</taxon>
        <taxon>Bacillati</taxon>
        <taxon>Bacillota</taxon>
        <taxon>Clostridia</taxon>
        <taxon>Eubacteriales</taxon>
        <taxon>Acutalibacteraceae</taxon>
        <taxon>Acutalibacter</taxon>
    </lineage>
</organism>
<dbReference type="InterPro" id="IPR003661">
    <property type="entry name" value="HisK_dim/P_dom"/>
</dbReference>
<dbReference type="PANTHER" id="PTHR43711">
    <property type="entry name" value="TWO-COMPONENT HISTIDINE KINASE"/>
    <property type="match status" value="1"/>
</dbReference>
<feature type="transmembrane region" description="Helical" evidence="9">
    <location>
        <begin position="20"/>
        <end position="42"/>
    </location>
</feature>
<keyword evidence="4" id="KW-0597">Phosphoprotein</keyword>
<dbReference type="SMART" id="SM00388">
    <property type="entry name" value="HisKA"/>
    <property type="match status" value="1"/>
</dbReference>
<reference evidence="12" key="1">
    <citation type="journal article" date="2021" name="PeerJ">
        <title>Extensive microbial diversity within the chicken gut microbiome revealed by metagenomics and culture.</title>
        <authorList>
            <person name="Gilroy R."/>
            <person name="Ravi A."/>
            <person name="Getino M."/>
            <person name="Pursley I."/>
            <person name="Horton D.L."/>
            <person name="Alikhan N.F."/>
            <person name="Baker D."/>
            <person name="Gharbi K."/>
            <person name="Hall N."/>
            <person name="Watson M."/>
            <person name="Adriaenssens E.M."/>
            <person name="Foster-Nyarko E."/>
            <person name="Jarju S."/>
            <person name="Secka A."/>
            <person name="Antonio M."/>
            <person name="Oren A."/>
            <person name="Chaudhuri R.R."/>
            <person name="La Ragione R."/>
            <person name="Hildebrand F."/>
            <person name="Pallen M.J."/>
        </authorList>
    </citation>
    <scope>NUCLEOTIDE SEQUENCE</scope>
    <source>
        <strain evidence="12">ChiBcolR8-3208</strain>
    </source>
</reference>
<dbReference type="PRINTS" id="PR00344">
    <property type="entry name" value="BCTRLSENSOR"/>
</dbReference>
<evidence type="ECO:0000259" key="11">
    <source>
        <dbReference type="PROSITE" id="PS50885"/>
    </source>
</evidence>
<evidence type="ECO:0000256" key="8">
    <source>
        <dbReference type="ARBA" id="ARBA00023136"/>
    </source>
</evidence>
<dbReference type="Gene3D" id="1.10.287.130">
    <property type="match status" value="1"/>
</dbReference>
<evidence type="ECO:0000256" key="9">
    <source>
        <dbReference type="SAM" id="Phobius"/>
    </source>
</evidence>
<evidence type="ECO:0000256" key="4">
    <source>
        <dbReference type="ARBA" id="ARBA00022553"/>
    </source>
</evidence>
<protein>
    <recommendedName>
        <fullName evidence="3">histidine kinase</fullName>
        <ecNumber evidence="3">2.7.13.3</ecNumber>
    </recommendedName>
</protein>
<dbReference type="AlphaFoldDB" id="A0A9D2RYJ8"/>
<dbReference type="GO" id="GO:0016020">
    <property type="term" value="C:membrane"/>
    <property type="evidence" value="ECO:0007669"/>
    <property type="project" value="UniProtKB-SubCell"/>
</dbReference>
<dbReference type="Proteomes" id="UP000824214">
    <property type="component" value="Unassembled WGS sequence"/>
</dbReference>
<dbReference type="InterPro" id="IPR050736">
    <property type="entry name" value="Sensor_HK_Regulatory"/>
</dbReference>
<feature type="domain" description="Histidine kinase" evidence="10">
    <location>
        <begin position="147"/>
        <end position="361"/>
    </location>
</feature>
<dbReference type="FunFam" id="1.10.287.130:FF:000001">
    <property type="entry name" value="Two-component sensor histidine kinase"/>
    <property type="match status" value="1"/>
</dbReference>
<keyword evidence="9" id="KW-0812">Transmembrane</keyword>
<evidence type="ECO:0000256" key="6">
    <source>
        <dbReference type="ARBA" id="ARBA00022777"/>
    </source>
</evidence>
<dbReference type="CDD" id="cd00075">
    <property type="entry name" value="HATPase"/>
    <property type="match status" value="1"/>
</dbReference>
<dbReference type="SMART" id="SM00387">
    <property type="entry name" value="HATPase_c"/>
    <property type="match status" value="1"/>
</dbReference>
<dbReference type="SUPFAM" id="SSF55874">
    <property type="entry name" value="ATPase domain of HSP90 chaperone/DNA topoisomerase II/histidine kinase"/>
    <property type="match status" value="1"/>
</dbReference>
<dbReference type="CDD" id="cd06225">
    <property type="entry name" value="HAMP"/>
    <property type="match status" value="1"/>
</dbReference>
<dbReference type="InterPro" id="IPR036890">
    <property type="entry name" value="HATPase_C_sf"/>
</dbReference>
<dbReference type="GO" id="GO:0000155">
    <property type="term" value="F:phosphorelay sensor kinase activity"/>
    <property type="evidence" value="ECO:0007669"/>
    <property type="project" value="InterPro"/>
</dbReference>
<proteinExistence type="predicted"/>
<dbReference type="SUPFAM" id="SSF47384">
    <property type="entry name" value="Homodimeric domain of signal transducing histidine kinase"/>
    <property type="match status" value="1"/>
</dbReference>
<comment type="caution">
    <text evidence="12">The sequence shown here is derived from an EMBL/GenBank/DDBJ whole genome shotgun (WGS) entry which is preliminary data.</text>
</comment>
<dbReference type="FunFam" id="3.30.565.10:FF:000006">
    <property type="entry name" value="Sensor histidine kinase WalK"/>
    <property type="match status" value="1"/>
</dbReference>
<evidence type="ECO:0000256" key="5">
    <source>
        <dbReference type="ARBA" id="ARBA00022679"/>
    </source>
</evidence>
<dbReference type="InterPro" id="IPR003594">
    <property type="entry name" value="HATPase_dom"/>
</dbReference>
<dbReference type="SUPFAM" id="SSF158472">
    <property type="entry name" value="HAMP domain-like"/>
    <property type="match status" value="1"/>
</dbReference>
<dbReference type="PROSITE" id="PS50109">
    <property type="entry name" value="HIS_KIN"/>
    <property type="match status" value="1"/>
</dbReference>
<dbReference type="Gene3D" id="3.30.565.10">
    <property type="entry name" value="Histidine kinase-like ATPase, C-terminal domain"/>
    <property type="match status" value="1"/>
</dbReference>
<reference evidence="12" key="2">
    <citation type="submission" date="2021-04" db="EMBL/GenBank/DDBJ databases">
        <authorList>
            <person name="Gilroy R."/>
        </authorList>
    </citation>
    <scope>NUCLEOTIDE SEQUENCE</scope>
    <source>
        <strain evidence="12">ChiBcolR8-3208</strain>
    </source>
</reference>
<feature type="domain" description="HAMP" evidence="11">
    <location>
        <begin position="83"/>
        <end position="139"/>
    </location>
</feature>
<accession>A0A9D2RYJ8</accession>
<evidence type="ECO:0000313" key="12">
    <source>
        <dbReference type="EMBL" id="HJB36846.1"/>
    </source>
</evidence>
<dbReference type="InterPro" id="IPR004358">
    <property type="entry name" value="Sig_transdc_His_kin-like_C"/>
</dbReference>
<evidence type="ECO:0000259" key="10">
    <source>
        <dbReference type="PROSITE" id="PS50109"/>
    </source>
</evidence>
<dbReference type="InterPro" id="IPR003660">
    <property type="entry name" value="HAMP_dom"/>
</dbReference>
<dbReference type="CDD" id="cd00082">
    <property type="entry name" value="HisKA"/>
    <property type="match status" value="1"/>
</dbReference>
<keyword evidence="7" id="KW-0902">Two-component regulatory system</keyword>
<evidence type="ECO:0000256" key="7">
    <source>
        <dbReference type="ARBA" id="ARBA00023012"/>
    </source>
</evidence>
<dbReference type="EMBL" id="DWXZ01000036">
    <property type="protein sequence ID" value="HJB36846.1"/>
    <property type="molecule type" value="Genomic_DNA"/>
</dbReference>
<name>A0A9D2RYJ8_9FIRM</name>
<comment type="catalytic activity">
    <reaction evidence="1">
        <text>ATP + protein L-histidine = ADP + protein N-phospho-L-histidine.</text>
        <dbReference type="EC" id="2.7.13.3"/>
    </reaction>
</comment>